<dbReference type="PANTHER" id="PTHR43673">
    <property type="entry name" value="NAD(P)H NITROREDUCTASE YDGI-RELATED"/>
    <property type="match status" value="1"/>
</dbReference>
<comment type="similarity">
    <text evidence="2">Belongs to the nitroreductase family.</text>
</comment>
<feature type="domain" description="Nitroreductase" evidence="6">
    <location>
        <begin position="68"/>
        <end position="147"/>
    </location>
</feature>
<dbReference type="CDD" id="cd20609">
    <property type="entry name" value="nitroreductase"/>
    <property type="match status" value="1"/>
</dbReference>
<evidence type="ECO:0000256" key="1">
    <source>
        <dbReference type="ARBA" id="ARBA00001917"/>
    </source>
</evidence>
<dbReference type="OrthoDB" id="9812105at2"/>
<evidence type="ECO:0000256" key="5">
    <source>
        <dbReference type="ARBA" id="ARBA00023002"/>
    </source>
</evidence>
<dbReference type="Pfam" id="PF00881">
    <property type="entry name" value="Nitroreductase"/>
    <property type="match status" value="2"/>
</dbReference>
<feature type="domain" description="Nitroreductase" evidence="6">
    <location>
        <begin position="8"/>
        <end position="56"/>
    </location>
</feature>
<dbReference type="SUPFAM" id="SSF55469">
    <property type="entry name" value="FMN-dependent nitroreductase-like"/>
    <property type="match status" value="1"/>
</dbReference>
<proteinExistence type="inferred from homology"/>
<evidence type="ECO:0000256" key="3">
    <source>
        <dbReference type="ARBA" id="ARBA00022630"/>
    </source>
</evidence>
<dbReference type="EMBL" id="FNQG01000012">
    <property type="protein sequence ID" value="SEA27034.1"/>
    <property type="molecule type" value="Genomic_DNA"/>
</dbReference>
<evidence type="ECO:0000256" key="2">
    <source>
        <dbReference type="ARBA" id="ARBA00007118"/>
    </source>
</evidence>
<gene>
    <name evidence="7" type="ORF">SAMN05660648_02599</name>
</gene>
<keyword evidence="5" id="KW-0560">Oxidoreductase</keyword>
<organism evidence="7 8">
    <name type="scientific">Selenomonas ruminantium</name>
    <dbReference type="NCBI Taxonomy" id="971"/>
    <lineage>
        <taxon>Bacteria</taxon>
        <taxon>Bacillati</taxon>
        <taxon>Bacillota</taxon>
        <taxon>Negativicutes</taxon>
        <taxon>Selenomonadales</taxon>
        <taxon>Selenomonadaceae</taxon>
        <taxon>Selenomonas</taxon>
    </lineage>
</organism>
<keyword evidence="4" id="KW-0288">FMN</keyword>
<keyword evidence="3" id="KW-0285">Flavoprotein</keyword>
<evidence type="ECO:0000313" key="8">
    <source>
        <dbReference type="Proteomes" id="UP000183469"/>
    </source>
</evidence>
<name>A0A1H3ZUS2_SELRU</name>
<evidence type="ECO:0000256" key="4">
    <source>
        <dbReference type="ARBA" id="ARBA00022643"/>
    </source>
</evidence>
<sequence>MDFIELAKKRYSCKKFQPDKEVEQEKLDRVLLAGQLAPTAKNSQPQHVYVLKSEMALKLVDELTPCRYGAPVVLAVAYNKTQCFTYPGDKYDSGAEDATIVATHMMLAAAAEGLDSCWLNLFDPDKAAEALELPADETVVMLLDVGYGAEGVRPLPNHEKTKPMEELVSYR</sequence>
<dbReference type="Gene3D" id="3.40.109.10">
    <property type="entry name" value="NADH Oxidase"/>
    <property type="match status" value="1"/>
</dbReference>
<dbReference type="InterPro" id="IPR000415">
    <property type="entry name" value="Nitroreductase-like"/>
</dbReference>
<dbReference type="Proteomes" id="UP000183469">
    <property type="component" value="Unassembled WGS sequence"/>
</dbReference>
<dbReference type="InterPro" id="IPR029479">
    <property type="entry name" value="Nitroreductase"/>
</dbReference>
<evidence type="ECO:0000259" key="6">
    <source>
        <dbReference type="Pfam" id="PF00881"/>
    </source>
</evidence>
<dbReference type="RefSeq" id="WP_074673156.1">
    <property type="nucleotide sequence ID" value="NZ_FNQG01000012.1"/>
</dbReference>
<protein>
    <submittedName>
        <fullName evidence="7">Nitroreductase</fullName>
    </submittedName>
</protein>
<dbReference type="AlphaFoldDB" id="A0A1H3ZUS2"/>
<comment type="cofactor">
    <cofactor evidence="1">
        <name>FMN</name>
        <dbReference type="ChEBI" id="CHEBI:58210"/>
    </cofactor>
</comment>
<evidence type="ECO:0000313" key="7">
    <source>
        <dbReference type="EMBL" id="SEA27034.1"/>
    </source>
</evidence>
<dbReference type="PANTHER" id="PTHR43673:SF2">
    <property type="entry name" value="NITROREDUCTASE"/>
    <property type="match status" value="1"/>
</dbReference>
<accession>A0A1H3ZUS2</accession>
<reference evidence="7 8" key="1">
    <citation type="submission" date="2016-10" db="EMBL/GenBank/DDBJ databases">
        <authorList>
            <person name="de Groot N.N."/>
        </authorList>
    </citation>
    <scope>NUCLEOTIDE SEQUENCE [LARGE SCALE GENOMIC DNA]</scope>
    <source>
        <strain evidence="7 8">DSM 2872</strain>
    </source>
</reference>
<dbReference type="GO" id="GO:0016491">
    <property type="term" value="F:oxidoreductase activity"/>
    <property type="evidence" value="ECO:0007669"/>
    <property type="project" value="UniProtKB-KW"/>
</dbReference>